<organism evidence="2 3">
    <name type="scientific">Haladaptatus litoreus</name>
    <dbReference type="NCBI Taxonomy" id="553468"/>
    <lineage>
        <taxon>Archaea</taxon>
        <taxon>Methanobacteriati</taxon>
        <taxon>Methanobacteriota</taxon>
        <taxon>Stenosarchaea group</taxon>
        <taxon>Halobacteria</taxon>
        <taxon>Halobacteriales</taxon>
        <taxon>Haladaptataceae</taxon>
        <taxon>Haladaptatus</taxon>
    </lineage>
</organism>
<sequence length="39" mass="4251">MEYFNHCYSAEPVVKVDGVTLLGKAGYAMLALIFVGMIV</sequence>
<dbReference type="EMBL" id="FTNO01000001">
    <property type="protein sequence ID" value="SIQ74294.1"/>
    <property type="molecule type" value="Genomic_DNA"/>
</dbReference>
<keyword evidence="1" id="KW-0472">Membrane</keyword>
<evidence type="ECO:0000313" key="3">
    <source>
        <dbReference type="Proteomes" id="UP000186914"/>
    </source>
</evidence>
<name>A0A1N6V8U2_9EURY</name>
<reference evidence="3" key="1">
    <citation type="submission" date="2017-01" db="EMBL/GenBank/DDBJ databases">
        <authorList>
            <person name="Varghese N."/>
            <person name="Submissions S."/>
        </authorList>
    </citation>
    <scope>NUCLEOTIDE SEQUENCE [LARGE SCALE GENOMIC DNA]</scope>
    <source>
        <strain evidence="3">CGMCC 1.7737</strain>
    </source>
</reference>
<protein>
    <submittedName>
        <fullName evidence="2">Uncharacterized protein</fullName>
    </submittedName>
</protein>
<proteinExistence type="predicted"/>
<evidence type="ECO:0000313" key="2">
    <source>
        <dbReference type="EMBL" id="SIQ74294.1"/>
    </source>
</evidence>
<dbReference type="Proteomes" id="UP000186914">
    <property type="component" value="Unassembled WGS sequence"/>
</dbReference>
<feature type="transmembrane region" description="Helical" evidence="1">
    <location>
        <begin position="20"/>
        <end position="38"/>
    </location>
</feature>
<accession>A0A1N6V8U2</accession>
<keyword evidence="3" id="KW-1185">Reference proteome</keyword>
<keyword evidence="1" id="KW-1133">Transmembrane helix</keyword>
<gene>
    <name evidence="2" type="ORF">SAMN05421858_0259</name>
</gene>
<dbReference type="AlphaFoldDB" id="A0A1N6V8U2"/>
<keyword evidence="1" id="KW-0812">Transmembrane</keyword>
<evidence type="ECO:0000256" key="1">
    <source>
        <dbReference type="SAM" id="Phobius"/>
    </source>
</evidence>